<evidence type="ECO:0000313" key="2">
    <source>
        <dbReference type="EMBL" id="GGJ25304.1"/>
    </source>
</evidence>
<dbReference type="AlphaFoldDB" id="A0A917NT67"/>
<feature type="region of interest" description="Disordered" evidence="1">
    <location>
        <begin position="43"/>
        <end position="95"/>
    </location>
</feature>
<reference evidence="2" key="2">
    <citation type="submission" date="2020-09" db="EMBL/GenBank/DDBJ databases">
        <authorList>
            <person name="Sun Q."/>
            <person name="Zhou Y."/>
        </authorList>
    </citation>
    <scope>NUCLEOTIDE SEQUENCE</scope>
    <source>
        <strain evidence="2">CGMCC 1.3617</strain>
    </source>
</reference>
<proteinExistence type="predicted"/>
<accession>A0A917NT67</accession>
<reference evidence="2" key="1">
    <citation type="journal article" date="2014" name="Int. J. Syst. Evol. Microbiol.">
        <title>Complete genome sequence of Corynebacterium casei LMG S-19264T (=DSM 44701T), isolated from a smear-ripened cheese.</title>
        <authorList>
            <consortium name="US DOE Joint Genome Institute (JGI-PGF)"/>
            <person name="Walter F."/>
            <person name="Albersmeier A."/>
            <person name="Kalinowski J."/>
            <person name="Ruckert C."/>
        </authorList>
    </citation>
    <scope>NUCLEOTIDE SEQUENCE</scope>
    <source>
        <strain evidence="2">CGMCC 1.3617</strain>
    </source>
</reference>
<sequence length="95" mass="10827">MPRRRRRASRDEYADTGWRVAVGQSFAAFALPREADLLAVEQETEHVEDHHADHHHAVSPGAAIDHHQSAQRTERTAHRAHRRRVRRGEVRSAAG</sequence>
<feature type="compositionally biased region" description="Basic and acidic residues" evidence="1">
    <location>
        <begin position="64"/>
        <end position="77"/>
    </location>
</feature>
<gene>
    <name evidence="2" type="ORF">GCM10011320_35860</name>
</gene>
<protein>
    <submittedName>
        <fullName evidence="2">Uncharacterized protein</fullName>
    </submittedName>
</protein>
<dbReference type="Proteomes" id="UP000661507">
    <property type="component" value="Unassembled WGS sequence"/>
</dbReference>
<comment type="caution">
    <text evidence="2">The sequence shown here is derived from an EMBL/GenBank/DDBJ whole genome shotgun (WGS) entry which is preliminary data.</text>
</comment>
<dbReference type="EMBL" id="BMKW01000008">
    <property type="protein sequence ID" value="GGJ25304.1"/>
    <property type="molecule type" value="Genomic_DNA"/>
</dbReference>
<organism evidence="2 3">
    <name type="scientific">Neoroseomonas lacus</name>
    <dbReference type="NCBI Taxonomy" id="287609"/>
    <lineage>
        <taxon>Bacteria</taxon>
        <taxon>Pseudomonadati</taxon>
        <taxon>Pseudomonadota</taxon>
        <taxon>Alphaproteobacteria</taxon>
        <taxon>Acetobacterales</taxon>
        <taxon>Acetobacteraceae</taxon>
        <taxon>Neoroseomonas</taxon>
    </lineage>
</organism>
<dbReference type="RefSeq" id="WP_188969062.1">
    <property type="nucleotide sequence ID" value="NZ_BMKW01000008.1"/>
</dbReference>
<evidence type="ECO:0000313" key="3">
    <source>
        <dbReference type="Proteomes" id="UP000661507"/>
    </source>
</evidence>
<keyword evidence="3" id="KW-1185">Reference proteome</keyword>
<name>A0A917NT67_9PROT</name>
<evidence type="ECO:0000256" key="1">
    <source>
        <dbReference type="SAM" id="MobiDB-lite"/>
    </source>
</evidence>
<feature type="compositionally biased region" description="Basic and acidic residues" evidence="1">
    <location>
        <begin position="43"/>
        <end position="56"/>
    </location>
</feature>